<dbReference type="AlphaFoldDB" id="E0SC15"/>
<dbReference type="HOGENOM" id="CLU_1641079_0_0_6"/>
<organism evidence="1 2">
    <name type="scientific">Dickeya dadantii (strain 3937)</name>
    <name type="common">Erwinia chrysanthemi (strain 3937)</name>
    <dbReference type="NCBI Taxonomy" id="198628"/>
    <lineage>
        <taxon>Bacteria</taxon>
        <taxon>Pseudomonadati</taxon>
        <taxon>Pseudomonadota</taxon>
        <taxon>Gammaproteobacteria</taxon>
        <taxon>Enterobacterales</taxon>
        <taxon>Pectobacteriaceae</taxon>
        <taxon>Dickeya</taxon>
    </lineage>
</organism>
<keyword evidence="2" id="KW-1185">Reference proteome</keyword>
<name>E0SC15_DICD3</name>
<proteinExistence type="predicted"/>
<dbReference type="Proteomes" id="UP000006859">
    <property type="component" value="Chromosome"/>
</dbReference>
<reference evidence="1 2" key="1">
    <citation type="journal article" date="2011" name="J. Bacteriol.">
        <title>Genome sequence of the plant-pathogenic bacterium Dickeya dadantii 3937.</title>
        <authorList>
            <person name="Glasner J.D."/>
            <person name="Yang C.H."/>
            <person name="Reverchon S."/>
            <person name="Hugouvieux-Cotte-Pattat N."/>
            <person name="Condemine G."/>
            <person name="Bohin J.P."/>
            <person name="Van Gijsegem F."/>
            <person name="Yang S."/>
            <person name="Franza T."/>
            <person name="Expert D."/>
            <person name="Plunkett G. III"/>
            <person name="San Francisco M.J."/>
            <person name="Charkowski A.O."/>
            <person name="Py B."/>
            <person name="Bell K."/>
            <person name="Rauscher L."/>
            <person name="Rodriguez-Palenzuela P."/>
            <person name="Toussaint A."/>
            <person name="Holeva M.C."/>
            <person name="He S.Y."/>
            <person name="Douet V."/>
            <person name="Boccara M."/>
            <person name="Blanco C."/>
            <person name="Toth I."/>
            <person name="Anderson B.D."/>
            <person name="Biehl B.S."/>
            <person name="Mau B."/>
            <person name="Flynn S.M."/>
            <person name="Barras F."/>
            <person name="Lindeberg M."/>
            <person name="Birch P.R."/>
            <person name="Tsuyumu S."/>
            <person name="Shi X."/>
            <person name="Hibbing M."/>
            <person name="Yap M.N."/>
            <person name="Carpentier M."/>
            <person name="Dassa E."/>
            <person name="Umehara M."/>
            <person name="Kim J.F."/>
            <person name="Rusch M."/>
            <person name="Soni P."/>
            <person name="Mayhew G.F."/>
            <person name="Fouts D.E."/>
            <person name="Gill S.R."/>
            <person name="Blattner F.R."/>
            <person name="Keen N.T."/>
            <person name="Perna N.T."/>
        </authorList>
    </citation>
    <scope>NUCLEOTIDE SEQUENCE [LARGE SCALE GENOMIC DNA]</scope>
    <source>
        <strain evidence="1 2">3937</strain>
    </source>
</reference>
<evidence type="ECO:0000313" key="1">
    <source>
        <dbReference type="EMBL" id="ADM98483.1"/>
    </source>
</evidence>
<sequence>MRSGRSHYLSLSCRRSKRRPVMGGYTHIVINECLSLAKGTHRLTLCYPGCATCPRIRTGSGSGSQPGVSQVSRDAMLVPLTDEELDLASRLFPDALDHIRVQTLFSDGYTSVVDQPALPVDGGLSLEEWLWCPHILVALRTDIQWCDAAYHWLHHAVLICS</sequence>
<dbReference type="KEGG" id="ddd:Dda3937_04141"/>
<protein>
    <submittedName>
        <fullName evidence="1">Transcriptional regulator, LysR family</fullName>
    </submittedName>
</protein>
<dbReference type="Gene3D" id="3.40.190.10">
    <property type="entry name" value="Periplasmic binding protein-like II"/>
    <property type="match status" value="2"/>
</dbReference>
<dbReference type="EMBL" id="CP002038">
    <property type="protein sequence ID" value="ADM98483.1"/>
    <property type="molecule type" value="Genomic_DNA"/>
</dbReference>
<accession>E0SC15</accession>
<dbReference type="eggNOG" id="COG0583">
    <property type="taxonomic scope" value="Bacteria"/>
</dbReference>
<evidence type="ECO:0000313" key="2">
    <source>
        <dbReference type="Proteomes" id="UP000006859"/>
    </source>
</evidence>
<gene>
    <name evidence="1" type="ordered locus">Dda3937_04141</name>
</gene>